<proteinExistence type="predicted"/>
<feature type="transmembrane region" description="Helical" evidence="1">
    <location>
        <begin position="7"/>
        <end position="28"/>
    </location>
</feature>
<feature type="transmembrane region" description="Helical" evidence="1">
    <location>
        <begin position="34"/>
        <end position="54"/>
    </location>
</feature>
<dbReference type="AlphaFoldDB" id="A0A1B1A360"/>
<keyword evidence="1" id="KW-0472">Membrane</keyword>
<evidence type="ECO:0000256" key="1">
    <source>
        <dbReference type="SAM" id="Phobius"/>
    </source>
</evidence>
<dbReference type="KEGG" id="rmb:K529_009595"/>
<sequence>MEQNIGLIGLLIAIPLLVLMLLPFWKMWRRTGHGVLISLLMTWLSVLGLIVLAFKSWPIDRNKG</sequence>
<keyword evidence="1" id="KW-1133">Transmembrane helix</keyword>
<dbReference type="STRING" id="1265309.K529_009595"/>
<dbReference type="GeneID" id="28250085"/>
<keyword evidence="1" id="KW-0812">Transmembrane</keyword>
<organism evidence="2 3">
    <name type="scientific">Tritonibacter mobilis F1926</name>
    <dbReference type="NCBI Taxonomy" id="1265309"/>
    <lineage>
        <taxon>Bacteria</taxon>
        <taxon>Pseudomonadati</taxon>
        <taxon>Pseudomonadota</taxon>
        <taxon>Alphaproteobacteria</taxon>
        <taxon>Rhodobacterales</taxon>
        <taxon>Paracoccaceae</taxon>
        <taxon>Tritonibacter</taxon>
    </lineage>
</organism>
<dbReference type="RefSeq" id="WP_005618564.1">
    <property type="nucleotide sequence ID" value="NZ_CP015230.1"/>
</dbReference>
<dbReference type="EMBL" id="CP015230">
    <property type="protein sequence ID" value="ANP41013.1"/>
    <property type="molecule type" value="Genomic_DNA"/>
</dbReference>
<dbReference type="Proteomes" id="UP000013243">
    <property type="component" value="Chromosome"/>
</dbReference>
<evidence type="ECO:0000313" key="2">
    <source>
        <dbReference type="EMBL" id="ANP41013.1"/>
    </source>
</evidence>
<protein>
    <submittedName>
        <fullName evidence="2">Uncharacterized protein</fullName>
    </submittedName>
</protein>
<gene>
    <name evidence="2" type="ORF">K529_009595</name>
</gene>
<evidence type="ECO:0000313" key="3">
    <source>
        <dbReference type="Proteomes" id="UP000013243"/>
    </source>
</evidence>
<reference evidence="2 3" key="1">
    <citation type="journal article" date="2016" name="ISME J.">
        <title>Global occurrence and heterogeneity of the Roseobacter-clade species Ruegeria mobilis.</title>
        <authorList>
            <person name="Sonnenschein E."/>
            <person name="Gram L."/>
        </authorList>
    </citation>
    <scope>NUCLEOTIDE SEQUENCE [LARGE SCALE GENOMIC DNA]</scope>
    <source>
        <strain evidence="2 3">F1926</strain>
    </source>
</reference>
<accession>A0A1B1A360</accession>
<name>A0A1B1A360_9RHOB</name>